<evidence type="ECO:0000313" key="1">
    <source>
        <dbReference type="EMBL" id="CAH2257053.1"/>
    </source>
</evidence>
<protein>
    <submittedName>
        <fullName evidence="1">Jg11927 protein</fullName>
    </submittedName>
</protein>
<dbReference type="Proteomes" id="UP000838756">
    <property type="component" value="Unassembled WGS sequence"/>
</dbReference>
<proteinExistence type="predicted"/>
<gene>
    <name evidence="1" type="primary">jg11927</name>
    <name evidence="1" type="ORF">PAEG_LOCUS23080</name>
</gene>
<dbReference type="AlphaFoldDB" id="A0A8S4S7I9"/>
<organism evidence="1 2">
    <name type="scientific">Pararge aegeria aegeria</name>
    <dbReference type="NCBI Taxonomy" id="348720"/>
    <lineage>
        <taxon>Eukaryota</taxon>
        <taxon>Metazoa</taxon>
        <taxon>Ecdysozoa</taxon>
        <taxon>Arthropoda</taxon>
        <taxon>Hexapoda</taxon>
        <taxon>Insecta</taxon>
        <taxon>Pterygota</taxon>
        <taxon>Neoptera</taxon>
        <taxon>Endopterygota</taxon>
        <taxon>Lepidoptera</taxon>
        <taxon>Glossata</taxon>
        <taxon>Ditrysia</taxon>
        <taxon>Papilionoidea</taxon>
        <taxon>Nymphalidae</taxon>
        <taxon>Satyrinae</taxon>
        <taxon>Satyrini</taxon>
        <taxon>Parargina</taxon>
        <taxon>Pararge</taxon>
    </lineage>
</organism>
<keyword evidence="2" id="KW-1185">Reference proteome</keyword>
<name>A0A8S4S7I9_9NEOP</name>
<dbReference type="OrthoDB" id="10055806at2759"/>
<comment type="caution">
    <text evidence="1">The sequence shown here is derived from an EMBL/GenBank/DDBJ whole genome shotgun (WGS) entry which is preliminary data.</text>
</comment>
<sequence>MGASHSSENLSTLESQNAELETLTGDRSERRSILGSDEPVLLSKISGWLVLPARIHPRASESLSCRSCVRSLYGGGGAAVPLDNEIEGMESTTVFVHALVIINSLLQSTAGLKSQLEELPIITGQAVPPHQLILYDKSGRDVSGVVGPLEEGNELVLVCEVRGGKLLWFYYYFEFNIDYGHNIRNNKPYNRRKETLAN</sequence>
<reference evidence="1" key="1">
    <citation type="submission" date="2022-03" db="EMBL/GenBank/DDBJ databases">
        <authorList>
            <person name="Lindestad O."/>
        </authorList>
    </citation>
    <scope>NUCLEOTIDE SEQUENCE</scope>
</reference>
<dbReference type="EMBL" id="CAKXAJ010026116">
    <property type="protein sequence ID" value="CAH2257053.1"/>
    <property type="molecule type" value="Genomic_DNA"/>
</dbReference>
<accession>A0A8S4S7I9</accession>
<evidence type="ECO:0000313" key="2">
    <source>
        <dbReference type="Proteomes" id="UP000838756"/>
    </source>
</evidence>